<evidence type="ECO:0000256" key="1">
    <source>
        <dbReference type="ARBA" id="ARBA00022448"/>
    </source>
</evidence>
<reference evidence="6" key="1">
    <citation type="submission" date="2020-01" db="EMBL/GenBank/DDBJ databases">
        <authorList>
            <person name="Chen W.-M."/>
        </authorList>
    </citation>
    <scope>NUCLEOTIDE SEQUENCE</scope>
    <source>
        <strain evidence="6">CYK-10</strain>
    </source>
</reference>
<dbReference type="InterPro" id="IPR044203">
    <property type="entry name" value="GlbO/GLB3-like"/>
</dbReference>
<dbReference type="CDD" id="cd14773">
    <property type="entry name" value="TrHb2_PhHbO-like_O"/>
    <property type="match status" value="1"/>
</dbReference>
<evidence type="ECO:0000313" key="6">
    <source>
        <dbReference type="EMBL" id="NBZ86197.1"/>
    </source>
</evidence>
<dbReference type="PANTHER" id="PTHR47366">
    <property type="entry name" value="TWO-ON-TWO HEMOGLOBIN-3"/>
    <property type="match status" value="1"/>
</dbReference>
<organism evidence="6 7">
    <name type="scientific">Stagnihabitans tardus</name>
    <dbReference type="NCBI Taxonomy" id="2699202"/>
    <lineage>
        <taxon>Bacteria</taxon>
        <taxon>Pseudomonadati</taxon>
        <taxon>Pseudomonadota</taxon>
        <taxon>Alphaproteobacteria</taxon>
        <taxon>Rhodobacterales</taxon>
        <taxon>Paracoccaceae</taxon>
        <taxon>Stagnihabitans</taxon>
    </lineage>
</organism>
<proteinExistence type="inferred from homology"/>
<dbReference type="Proteomes" id="UP001193501">
    <property type="component" value="Unassembled WGS sequence"/>
</dbReference>
<dbReference type="GO" id="GO:0020037">
    <property type="term" value="F:heme binding"/>
    <property type="evidence" value="ECO:0007669"/>
    <property type="project" value="InterPro"/>
</dbReference>
<comment type="caution">
    <text evidence="6">The sequence shown here is derived from an EMBL/GenBank/DDBJ whole genome shotgun (WGS) entry which is preliminary data.</text>
</comment>
<dbReference type="Gene3D" id="1.10.490.10">
    <property type="entry name" value="Globins"/>
    <property type="match status" value="1"/>
</dbReference>
<evidence type="ECO:0000256" key="3">
    <source>
        <dbReference type="ARBA" id="ARBA00022723"/>
    </source>
</evidence>
<dbReference type="Pfam" id="PF01152">
    <property type="entry name" value="Bac_globin"/>
    <property type="match status" value="1"/>
</dbReference>
<dbReference type="PANTHER" id="PTHR47366:SF1">
    <property type="entry name" value="TWO-ON-TWO HEMOGLOBIN-3"/>
    <property type="match status" value="1"/>
</dbReference>
<name>A0AAE5BTH8_9RHOB</name>
<dbReference type="GO" id="GO:0019825">
    <property type="term" value="F:oxygen binding"/>
    <property type="evidence" value="ECO:0007669"/>
    <property type="project" value="InterPro"/>
</dbReference>
<evidence type="ECO:0000256" key="4">
    <source>
        <dbReference type="ARBA" id="ARBA00023004"/>
    </source>
</evidence>
<dbReference type="EMBL" id="JAABNR010000001">
    <property type="protein sequence ID" value="NBZ86197.1"/>
    <property type="molecule type" value="Genomic_DNA"/>
</dbReference>
<accession>A0AAE5BTH8</accession>
<gene>
    <name evidence="6" type="ORF">GV832_01280</name>
</gene>
<keyword evidence="7" id="KW-1185">Reference proteome</keyword>
<evidence type="ECO:0000313" key="7">
    <source>
        <dbReference type="Proteomes" id="UP001193501"/>
    </source>
</evidence>
<dbReference type="InterPro" id="IPR009050">
    <property type="entry name" value="Globin-like_sf"/>
</dbReference>
<evidence type="ECO:0000256" key="5">
    <source>
        <dbReference type="ARBA" id="ARBA00034496"/>
    </source>
</evidence>
<dbReference type="InterPro" id="IPR012292">
    <property type="entry name" value="Globin/Proto"/>
</dbReference>
<dbReference type="SUPFAM" id="SSF46458">
    <property type="entry name" value="Globin-like"/>
    <property type="match status" value="1"/>
</dbReference>
<keyword evidence="2" id="KW-0349">Heme</keyword>
<evidence type="ECO:0000256" key="2">
    <source>
        <dbReference type="ARBA" id="ARBA00022617"/>
    </source>
</evidence>
<sequence>MIPRRRGPNHEASVVIPMIDRIGGEAALHAMVTRFYDLMETAPEGARIMQMHLEGHGLAHVRPEAFDFLSGFFGGRRYYLEHHGHMNLREIHAHVAIRLEDAEAWLGLMDRAMAETIPGAEAAQIGQAFRRAALALVNA</sequence>
<dbReference type="AlphaFoldDB" id="A0AAE5BTH8"/>
<comment type="similarity">
    <text evidence="5">Belongs to the truncated hemoglobin family. Group II subfamily.</text>
</comment>
<protein>
    <submittedName>
        <fullName evidence="6">Cyanoglobin</fullName>
    </submittedName>
</protein>
<dbReference type="GO" id="GO:0005344">
    <property type="term" value="F:oxygen carrier activity"/>
    <property type="evidence" value="ECO:0007669"/>
    <property type="project" value="InterPro"/>
</dbReference>
<keyword evidence="4" id="KW-0408">Iron</keyword>
<dbReference type="GO" id="GO:0046872">
    <property type="term" value="F:metal ion binding"/>
    <property type="evidence" value="ECO:0007669"/>
    <property type="project" value="UniProtKB-KW"/>
</dbReference>
<keyword evidence="1" id="KW-0813">Transport</keyword>
<dbReference type="InterPro" id="IPR001486">
    <property type="entry name" value="Hemoglobin_trunc"/>
</dbReference>
<keyword evidence="3" id="KW-0479">Metal-binding</keyword>